<accession>A0A2P5FSA3</accession>
<proteinExistence type="predicted"/>
<protein>
    <submittedName>
        <fullName evidence="1">Uncharacterized protein</fullName>
    </submittedName>
</protein>
<sequence>MSRQDKRRKFNEAVLNMLYPPPSPQHFDFGVVYYKLVQPKEEDLEAVNNLSEGFDSGLVP</sequence>
<evidence type="ECO:0000313" key="2">
    <source>
        <dbReference type="Proteomes" id="UP000237000"/>
    </source>
</evidence>
<dbReference type="Proteomes" id="UP000237000">
    <property type="component" value="Unassembled WGS sequence"/>
</dbReference>
<evidence type="ECO:0000313" key="1">
    <source>
        <dbReference type="EMBL" id="POO00685.1"/>
    </source>
</evidence>
<keyword evidence="2" id="KW-1185">Reference proteome</keyword>
<dbReference type="EMBL" id="JXTC01000011">
    <property type="protein sequence ID" value="POO00685.1"/>
    <property type="molecule type" value="Genomic_DNA"/>
</dbReference>
<feature type="non-terminal residue" evidence="1">
    <location>
        <position position="60"/>
    </location>
</feature>
<reference evidence="2" key="1">
    <citation type="submission" date="2016-06" db="EMBL/GenBank/DDBJ databases">
        <title>Parallel loss of symbiosis genes in relatives of nitrogen-fixing non-legume Parasponia.</title>
        <authorList>
            <person name="Van Velzen R."/>
            <person name="Holmer R."/>
            <person name="Bu F."/>
            <person name="Rutten L."/>
            <person name="Van Zeijl A."/>
            <person name="Liu W."/>
            <person name="Santuari L."/>
            <person name="Cao Q."/>
            <person name="Sharma T."/>
            <person name="Shen D."/>
            <person name="Roswanjaya Y."/>
            <person name="Wardhani T."/>
            <person name="Kalhor M.S."/>
            <person name="Jansen J."/>
            <person name="Van den Hoogen J."/>
            <person name="Gungor B."/>
            <person name="Hartog M."/>
            <person name="Hontelez J."/>
            <person name="Verver J."/>
            <person name="Yang W.-C."/>
            <person name="Schijlen E."/>
            <person name="Repin R."/>
            <person name="Schilthuizen M."/>
            <person name="Schranz E."/>
            <person name="Heidstra R."/>
            <person name="Miyata K."/>
            <person name="Fedorova E."/>
            <person name="Kohlen W."/>
            <person name="Bisseling T."/>
            <person name="Smit S."/>
            <person name="Geurts R."/>
        </authorList>
    </citation>
    <scope>NUCLEOTIDE SEQUENCE [LARGE SCALE GENOMIC DNA]</scope>
    <source>
        <strain evidence="2">cv. RG33-2</strain>
    </source>
</reference>
<name>A0A2P5FSA3_TREOI</name>
<comment type="caution">
    <text evidence="1">The sequence shown here is derived from an EMBL/GenBank/DDBJ whole genome shotgun (WGS) entry which is preliminary data.</text>
</comment>
<dbReference type="OrthoDB" id="763372at2759"/>
<dbReference type="InParanoid" id="A0A2P5FSA3"/>
<gene>
    <name evidence="1" type="ORF">TorRG33x02_033160</name>
</gene>
<dbReference type="AlphaFoldDB" id="A0A2P5FSA3"/>
<organism evidence="1 2">
    <name type="scientific">Trema orientale</name>
    <name type="common">Charcoal tree</name>
    <name type="synonym">Celtis orientalis</name>
    <dbReference type="NCBI Taxonomy" id="63057"/>
    <lineage>
        <taxon>Eukaryota</taxon>
        <taxon>Viridiplantae</taxon>
        <taxon>Streptophyta</taxon>
        <taxon>Embryophyta</taxon>
        <taxon>Tracheophyta</taxon>
        <taxon>Spermatophyta</taxon>
        <taxon>Magnoliopsida</taxon>
        <taxon>eudicotyledons</taxon>
        <taxon>Gunneridae</taxon>
        <taxon>Pentapetalae</taxon>
        <taxon>rosids</taxon>
        <taxon>fabids</taxon>
        <taxon>Rosales</taxon>
        <taxon>Cannabaceae</taxon>
        <taxon>Trema</taxon>
    </lineage>
</organism>